<feature type="non-terminal residue" evidence="1">
    <location>
        <position position="1"/>
    </location>
</feature>
<gene>
    <name evidence="1" type="ORF">SCALOS_LOCUS9293</name>
</gene>
<dbReference type="Proteomes" id="UP000789860">
    <property type="component" value="Unassembled WGS sequence"/>
</dbReference>
<proteinExistence type="predicted"/>
<evidence type="ECO:0000313" key="2">
    <source>
        <dbReference type="Proteomes" id="UP000789860"/>
    </source>
</evidence>
<organism evidence="1 2">
    <name type="scientific">Scutellospora calospora</name>
    <dbReference type="NCBI Taxonomy" id="85575"/>
    <lineage>
        <taxon>Eukaryota</taxon>
        <taxon>Fungi</taxon>
        <taxon>Fungi incertae sedis</taxon>
        <taxon>Mucoromycota</taxon>
        <taxon>Glomeromycotina</taxon>
        <taxon>Glomeromycetes</taxon>
        <taxon>Diversisporales</taxon>
        <taxon>Gigasporaceae</taxon>
        <taxon>Scutellospora</taxon>
    </lineage>
</organism>
<name>A0ACA9NSW0_9GLOM</name>
<sequence length="82" mass="9143">IDSQRERPKKGETRPSAKGKASIGRRLKKLSNVNGDSQGSKENEDKTKFKEWKSRLKPKGSLCVRLKVTTSDDQSIGDARVT</sequence>
<evidence type="ECO:0000313" key="1">
    <source>
        <dbReference type="EMBL" id="CAG8668694.1"/>
    </source>
</evidence>
<reference evidence="1" key="1">
    <citation type="submission" date="2021-06" db="EMBL/GenBank/DDBJ databases">
        <authorList>
            <person name="Kallberg Y."/>
            <person name="Tangrot J."/>
            <person name="Rosling A."/>
        </authorList>
    </citation>
    <scope>NUCLEOTIDE SEQUENCE</scope>
    <source>
        <strain evidence="1">AU212A</strain>
    </source>
</reference>
<protein>
    <submittedName>
        <fullName evidence="1">1827_t:CDS:1</fullName>
    </submittedName>
</protein>
<dbReference type="EMBL" id="CAJVPM010028127">
    <property type="protein sequence ID" value="CAG8668694.1"/>
    <property type="molecule type" value="Genomic_DNA"/>
</dbReference>
<comment type="caution">
    <text evidence="1">The sequence shown here is derived from an EMBL/GenBank/DDBJ whole genome shotgun (WGS) entry which is preliminary data.</text>
</comment>
<keyword evidence="2" id="KW-1185">Reference proteome</keyword>
<accession>A0ACA9NSW0</accession>